<dbReference type="PANTHER" id="PTHR45662">
    <property type="entry name" value="PHOSPHATIDYLINOSITIDE PHOSPHATASE SAC1"/>
    <property type="match status" value="1"/>
</dbReference>
<sequence>RQESLPFEKKGLPSTSNVNPDFMWNYVMCQDFLHNENMYEFILPVVQGFVEIRSELLLYGRSGFDLIVLTRRSRMRVGT</sequence>
<proteinExistence type="predicted"/>
<organism evidence="2 3">
    <name type="scientific">Sphaeroforma arctica JP610</name>
    <dbReference type="NCBI Taxonomy" id="667725"/>
    <lineage>
        <taxon>Eukaryota</taxon>
        <taxon>Ichthyosporea</taxon>
        <taxon>Ichthyophonida</taxon>
        <taxon>Sphaeroforma</taxon>
    </lineage>
</organism>
<reference evidence="2 3" key="1">
    <citation type="submission" date="2011-02" db="EMBL/GenBank/DDBJ databases">
        <title>The Genome Sequence of Sphaeroforma arctica JP610.</title>
        <authorList>
            <consortium name="The Broad Institute Genome Sequencing Platform"/>
            <person name="Russ C."/>
            <person name="Cuomo C."/>
            <person name="Young S.K."/>
            <person name="Zeng Q."/>
            <person name="Gargeya S."/>
            <person name="Alvarado L."/>
            <person name="Berlin A."/>
            <person name="Chapman S.B."/>
            <person name="Chen Z."/>
            <person name="Freedman E."/>
            <person name="Gellesch M."/>
            <person name="Goldberg J."/>
            <person name="Griggs A."/>
            <person name="Gujja S."/>
            <person name="Heilman E."/>
            <person name="Heiman D."/>
            <person name="Howarth C."/>
            <person name="Mehta T."/>
            <person name="Neiman D."/>
            <person name="Pearson M."/>
            <person name="Roberts A."/>
            <person name="Saif S."/>
            <person name="Shea T."/>
            <person name="Shenoy N."/>
            <person name="Sisk P."/>
            <person name="Stolte C."/>
            <person name="Sykes S."/>
            <person name="White J."/>
            <person name="Yandava C."/>
            <person name="Burger G."/>
            <person name="Gray M.W."/>
            <person name="Holland P.W.H."/>
            <person name="King N."/>
            <person name="Lang F.B.F."/>
            <person name="Roger A.J."/>
            <person name="Ruiz-Trillo I."/>
            <person name="Haas B."/>
            <person name="Nusbaum C."/>
            <person name="Birren B."/>
        </authorList>
    </citation>
    <scope>NUCLEOTIDE SEQUENCE [LARGE SCALE GENOMIC DNA]</scope>
    <source>
        <strain evidence="2 3">JP610</strain>
    </source>
</reference>
<feature type="non-terminal residue" evidence="2">
    <location>
        <position position="79"/>
    </location>
</feature>
<evidence type="ECO:0000313" key="2">
    <source>
        <dbReference type="EMBL" id="KNC71318.1"/>
    </source>
</evidence>
<dbReference type="PROSITE" id="PS50275">
    <property type="entry name" value="SAC"/>
    <property type="match status" value="1"/>
</dbReference>
<dbReference type="GO" id="GO:0043812">
    <property type="term" value="F:phosphatidylinositol-4-phosphate phosphatase activity"/>
    <property type="evidence" value="ECO:0007669"/>
    <property type="project" value="TreeGrafter"/>
</dbReference>
<feature type="non-terminal residue" evidence="2">
    <location>
        <position position="1"/>
    </location>
</feature>
<dbReference type="RefSeq" id="XP_014145220.1">
    <property type="nucleotide sequence ID" value="XM_014289745.1"/>
</dbReference>
<accession>A0A0L0F536</accession>
<dbReference type="OrthoDB" id="405996at2759"/>
<evidence type="ECO:0000313" key="3">
    <source>
        <dbReference type="Proteomes" id="UP000054560"/>
    </source>
</evidence>
<dbReference type="InterPro" id="IPR002013">
    <property type="entry name" value="SAC_dom"/>
</dbReference>
<evidence type="ECO:0000259" key="1">
    <source>
        <dbReference type="PROSITE" id="PS50275"/>
    </source>
</evidence>
<feature type="domain" description="SAC" evidence="1">
    <location>
        <begin position="1"/>
        <end position="79"/>
    </location>
</feature>
<dbReference type="GO" id="GO:0005783">
    <property type="term" value="C:endoplasmic reticulum"/>
    <property type="evidence" value="ECO:0007669"/>
    <property type="project" value="TreeGrafter"/>
</dbReference>
<dbReference type="Proteomes" id="UP000054560">
    <property type="component" value="Unassembled WGS sequence"/>
</dbReference>
<gene>
    <name evidence="2" type="ORF">SARC_16144</name>
</gene>
<dbReference type="GeneID" id="25916648"/>
<name>A0A0L0F536_9EUKA</name>
<protein>
    <recommendedName>
        <fullName evidence="1">SAC domain-containing protein</fullName>
    </recommendedName>
</protein>
<dbReference type="GO" id="GO:0046856">
    <property type="term" value="P:phosphatidylinositol dephosphorylation"/>
    <property type="evidence" value="ECO:0007669"/>
    <property type="project" value="TreeGrafter"/>
</dbReference>
<dbReference type="PANTHER" id="PTHR45662:SF2">
    <property type="entry name" value="PHOSPHATIDYLINOSITOL-3-PHOSPHATASE SAC1"/>
    <property type="match status" value="1"/>
</dbReference>
<dbReference type="EMBL" id="KQ249049">
    <property type="protein sequence ID" value="KNC71318.1"/>
    <property type="molecule type" value="Genomic_DNA"/>
</dbReference>
<dbReference type="Pfam" id="PF02383">
    <property type="entry name" value="Syja_N"/>
    <property type="match status" value="1"/>
</dbReference>
<keyword evidence="3" id="KW-1185">Reference proteome</keyword>
<dbReference type="AlphaFoldDB" id="A0A0L0F536"/>